<evidence type="ECO:0000256" key="3">
    <source>
        <dbReference type="ARBA" id="ARBA00022723"/>
    </source>
</evidence>
<dbReference type="Proteomes" id="UP000029859">
    <property type="component" value="Unassembled WGS sequence"/>
</dbReference>
<dbReference type="PANTHER" id="PTHR43578">
    <property type="entry name" value="NADH-QUINONE OXIDOREDUCTASE SUBUNIT F"/>
    <property type="match status" value="1"/>
</dbReference>
<dbReference type="Pfam" id="PF01512">
    <property type="entry name" value="Complex1_51K"/>
    <property type="match status" value="1"/>
</dbReference>
<dbReference type="OrthoDB" id="297477at2157"/>
<dbReference type="InterPro" id="IPR037225">
    <property type="entry name" value="Nuo51_FMN-bd_sf"/>
</dbReference>
<dbReference type="CDD" id="cd02980">
    <property type="entry name" value="TRX_Fd_family"/>
    <property type="match status" value="1"/>
</dbReference>
<dbReference type="InterPro" id="IPR019575">
    <property type="entry name" value="Nuop51_4Fe4S-bd"/>
</dbReference>
<dbReference type="Gene3D" id="3.10.20.600">
    <property type="match status" value="1"/>
</dbReference>
<dbReference type="InterPro" id="IPR011538">
    <property type="entry name" value="Nuo51_FMN-bd"/>
</dbReference>
<dbReference type="RefSeq" id="WP_048194815.1">
    <property type="nucleotide sequence ID" value="NZ_CAAGSM010000005.1"/>
</dbReference>
<protein>
    <submittedName>
        <fullName evidence="7">Formate dehydrogenase</fullName>
    </submittedName>
</protein>
<organism evidence="7 8">
    <name type="scientific">Methanococcoides methylutens</name>
    <dbReference type="NCBI Taxonomy" id="2226"/>
    <lineage>
        <taxon>Archaea</taxon>
        <taxon>Methanobacteriati</taxon>
        <taxon>Methanobacteriota</taxon>
        <taxon>Stenosarchaea group</taxon>
        <taxon>Methanomicrobia</taxon>
        <taxon>Methanosarcinales</taxon>
        <taxon>Methanosarcinaceae</taxon>
        <taxon>Methanococcoides</taxon>
    </lineage>
</organism>
<dbReference type="SMART" id="SM00928">
    <property type="entry name" value="NADH_4Fe-4S"/>
    <property type="match status" value="1"/>
</dbReference>
<evidence type="ECO:0000313" key="7">
    <source>
        <dbReference type="EMBL" id="KGK97763.1"/>
    </source>
</evidence>
<dbReference type="Gene3D" id="1.20.1440.230">
    <property type="entry name" value="NADH-ubiquinone oxidoreductase 51kDa subunit, iron-sulphur binding domain"/>
    <property type="match status" value="1"/>
</dbReference>
<accession>A0A099T0X9</accession>
<dbReference type="Gene3D" id="3.40.50.11540">
    <property type="entry name" value="NADH-ubiquinone oxidoreductase 51kDa subunit"/>
    <property type="match status" value="1"/>
</dbReference>
<comment type="similarity">
    <text evidence="1">Belongs to the complex I 51 kDa subunit family.</text>
</comment>
<dbReference type="GO" id="GO:0046872">
    <property type="term" value="F:metal ion binding"/>
    <property type="evidence" value="ECO:0007669"/>
    <property type="project" value="UniProtKB-KW"/>
</dbReference>
<dbReference type="InterPro" id="IPR036249">
    <property type="entry name" value="Thioredoxin-like_sf"/>
</dbReference>
<dbReference type="PANTHER" id="PTHR43578:SF3">
    <property type="entry name" value="NADH-QUINONE OXIDOREDUCTASE SUBUNIT F"/>
    <property type="match status" value="1"/>
</dbReference>
<dbReference type="SUPFAM" id="SSF52833">
    <property type="entry name" value="Thioredoxin-like"/>
    <property type="match status" value="1"/>
</dbReference>
<dbReference type="AlphaFoldDB" id="A0A099T0X9"/>
<gene>
    <name evidence="7" type="ORF">LI82_08280</name>
</gene>
<dbReference type="PROSITE" id="PS00645">
    <property type="entry name" value="COMPLEX1_51K_2"/>
    <property type="match status" value="1"/>
</dbReference>
<dbReference type="GO" id="GO:0008137">
    <property type="term" value="F:NADH dehydrogenase (ubiquinone) activity"/>
    <property type="evidence" value="ECO:0007669"/>
    <property type="project" value="InterPro"/>
</dbReference>
<dbReference type="GO" id="GO:0010181">
    <property type="term" value="F:FMN binding"/>
    <property type="evidence" value="ECO:0007669"/>
    <property type="project" value="InterPro"/>
</dbReference>
<keyword evidence="4" id="KW-0408">Iron</keyword>
<keyword evidence="5" id="KW-0411">Iron-sulfur</keyword>
<feature type="domain" description="NADH-ubiquinone oxidoreductase 51kDa subunit iron-sulphur binding" evidence="6">
    <location>
        <begin position="463"/>
        <end position="508"/>
    </location>
</feature>
<evidence type="ECO:0000313" key="8">
    <source>
        <dbReference type="Proteomes" id="UP000029859"/>
    </source>
</evidence>
<dbReference type="Pfam" id="PF10589">
    <property type="entry name" value="NADH_4Fe-4S"/>
    <property type="match status" value="1"/>
</dbReference>
<sequence>MSENLSYLSGRKGLHENLFEKLGQLAEASVTPDAQEIQQIAKDNLMGEANVYGTLSFYDLLRPENKNKKAYVCNGNACLCAGTQSRTKNELKKHLKEDEIGEMSCLGRCHENSAFYYKGHNYSGKDIDDIASVIKSKVATKEAYATQALGTVILMQTALTVETFTKHLQDLFTLSPDQVLDEIKKAQLGGRGGAGFPMGSKLEATKKAEGKRKFIVCNADEGDPGAYSDRYLLEQQPLRVLLGMLITGYVTGANTGVVYIRAEYPESQMIIKQSISELEDLDILGDNILNSGFSFRLKLIKAQGAYVCGEETALLSSIEGQRPEVRIRPPFPAQQGLFNMPTLVNNVETFANVPFIVEQGGDVFNQIGSSQSKGTKLVSLDSFFNKPGIYEVEMGTPLKTVIEQLGGGFKSDIKALHIGGPLGGLVPVSMINSLHISFESFAENGFLLGHASIVSIPESFPMIEYIQHLFQFVAHESCGKCFPCRLGSTRGFELLQKATESNYKIDEQLFGDLLDTMQQGSLCALGGGLPLPVKNALHYFDKELKDYIK</sequence>
<name>A0A099T0X9_METMT</name>
<evidence type="ECO:0000256" key="5">
    <source>
        <dbReference type="ARBA" id="ARBA00023014"/>
    </source>
</evidence>
<evidence type="ECO:0000256" key="1">
    <source>
        <dbReference type="ARBA" id="ARBA00007523"/>
    </source>
</evidence>
<evidence type="ECO:0000256" key="2">
    <source>
        <dbReference type="ARBA" id="ARBA00022485"/>
    </source>
</evidence>
<proteinExistence type="inferred from homology"/>
<evidence type="ECO:0000259" key="6">
    <source>
        <dbReference type="SMART" id="SM00928"/>
    </source>
</evidence>
<reference evidence="7 8" key="1">
    <citation type="submission" date="2014-09" db="EMBL/GenBank/DDBJ databases">
        <title>Draft genome sequence of an obligately methylotrophic methanogen, Methanococcoides methylutens, isolated from marine sediment.</title>
        <authorList>
            <person name="Guan Y."/>
            <person name="Ngugi D.K."/>
            <person name="Blom J."/>
            <person name="Ali S."/>
            <person name="Ferry J.G."/>
            <person name="Stingl U."/>
        </authorList>
    </citation>
    <scope>NUCLEOTIDE SEQUENCE [LARGE SCALE GENOMIC DNA]</scope>
    <source>
        <strain evidence="7 8">DSM 2657</strain>
    </source>
</reference>
<dbReference type="SUPFAM" id="SSF140490">
    <property type="entry name" value="Nqo1C-terminal domain-like"/>
    <property type="match status" value="1"/>
</dbReference>
<dbReference type="GO" id="GO:0051539">
    <property type="term" value="F:4 iron, 4 sulfur cluster binding"/>
    <property type="evidence" value="ECO:0007669"/>
    <property type="project" value="UniProtKB-KW"/>
</dbReference>
<dbReference type="InterPro" id="IPR037207">
    <property type="entry name" value="Nuop51_4Fe4S-bd_sf"/>
</dbReference>
<dbReference type="InterPro" id="IPR001949">
    <property type="entry name" value="NADH-UbQ_OxRdtase_51kDa_CS"/>
</dbReference>
<evidence type="ECO:0000256" key="4">
    <source>
        <dbReference type="ARBA" id="ARBA00023004"/>
    </source>
</evidence>
<dbReference type="SUPFAM" id="SSF142984">
    <property type="entry name" value="Nqo1 middle domain-like"/>
    <property type="match status" value="1"/>
</dbReference>
<keyword evidence="2" id="KW-0004">4Fe-4S</keyword>
<keyword evidence="3" id="KW-0479">Metal-binding</keyword>
<dbReference type="SUPFAM" id="SSF142019">
    <property type="entry name" value="Nqo1 FMN-binding domain-like"/>
    <property type="match status" value="1"/>
</dbReference>
<keyword evidence="8" id="KW-1185">Reference proteome</keyword>
<dbReference type="EMBL" id="JRHO01000014">
    <property type="protein sequence ID" value="KGK97763.1"/>
    <property type="molecule type" value="Genomic_DNA"/>
</dbReference>
<comment type="caution">
    <text evidence="7">The sequence shown here is derived from an EMBL/GenBank/DDBJ whole genome shotgun (WGS) entry which is preliminary data.</text>
</comment>